<keyword evidence="6 14" id="KW-0349">Heme</keyword>
<dbReference type="GO" id="GO:0020037">
    <property type="term" value="F:heme binding"/>
    <property type="evidence" value="ECO:0007669"/>
    <property type="project" value="InterPro"/>
</dbReference>
<feature type="binding site" description="axial binding residue" evidence="14">
    <location>
        <position position="461"/>
    </location>
    <ligand>
        <name>heme</name>
        <dbReference type="ChEBI" id="CHEBI:30413"/>
    </ligand>
    <ligandPart>
        <name>Fe</name>
        <dbReference type="ChEBI" id="CHEBI:18248"/>
    </ligandPart>
</feature>
<dbReference type="SUPFAM" id="SSF48264">
    <property type="entry name" value="Cytochrome P450"/>
    <property type="match status" value="1"/>
</dbReference>
<name>A0A8K0CJK4_IGNLU</name>
<comment type="subcellular location">
    <subcellularLocation>
        <location evidence="4">Endoplasmic reticulum membrane</location>
        <topology evidence="4">Peripheral membrane protein</topology>
    </subcellularLocation>
    <subcellularLocation>
        <location evidence="3">Microsome membrane</location>
        <topology evidence="3">Peripheral membrane protein</topology>
    </subcellularLocation>
</comment>
<dbReference type="Proteomes" id="UP000801492">
    <property type="component" value="Unassembled WGS sequence"/>
</dbReference>
<comment type="caution">
    <text evidence="17">The sequence shown here is derived from an EMBL/GenBank/DDBJ whole genome shotgun (WGS) entry which is preliminary data.</text>
</comment>
<evidence type="ECO:0000256" key="14">
    <source>
        <dbReference type="PIRSR" id="PIRSR602401-1"/>
    </source>
</evidence>
<dbReference type="PROSITE" id="PS00086">
    <property type="entry name" value="CYTOCHROME_P450"/>
    <property type="match status" value="1"/>
</dbReference>
<dbReference type="PRINTS" id="PR00463">
    <property type="entry name" value="EP450I"/>
</dbReference>
<evidence type="ECO:0000256" key="7">
    <source>
        <dbReference type="ARBA" id="ARBA00022723"/>
    </source>
</evidence>
<protein>
    <recommendedName>
        <fullName evidence="19">Cytochrome P450</fullName>
    </recommendedName>
</protein>
<dbReference type="GO" id="GO:0016705">
    <property type="term" value="F:oxidoreductase activity, acting on paired donors, with incorporation or reduction of molecular oxygen"/>
    <property type="evidence" value="ECO:0007669"/>
    <property type="project" value="InterPro"/>
</dbReference>
<dbReference type="GO" id="GO:0005506">
    <property type="term" value="F:iron ion binding"/>
    <property type="evidence" value="ECO:0007669"/>
    <property type="project" value="InterPro"/>
</dbReference>
<keyword evidence="16" id="KW-0812">Transmembrane</keyword>
<evidence type="ECO:0000256" key="5">
    <source>
        <dbReference type="ARBA" id="ARBA00010617"/>
    </source>
</evidence>
<evidence type="ECO:0000256" key="15">
    <source>
        <dbReference type="RuleBase" id="RU000461"/>
    </source>
</evidence>
<evidence type="ECO:0000313" key="17">
    <source>
        <dbReference type="EMBL" id="KAF2885100.1"/>
    </source>
</evidence>
<keyword evidence="16" id="KW-1133">Transmembrane helix</keyword>
<dbReference type="EMBL" id="VTPC01090039">
    <property type="protein sequence ID" value="KAF2885100.1"/>
    <property type="molecule type" value="Genomic_DNA"/>
</dbReference>
<reference evidence="17" key="1">
    <citation type="submission" date="2019-08" db="EMBL/GenBank/DDBJ databases">
        <title>The genome of the North American firefly Photinus pyralis.</title>
        <authorList>
            <consortium name="Photinus pyralis genome working group"/>
            <person name="Fallon T.R."/>
            <person name="Sander Lower S.E."/>
            <person name="Weng J.-K."/>
        </authorList>
    </citation>
    <scope>NUCLEOTIDE SEQUENCE</scope>
    <source>
        <strain evidence="17">TRF0915ILg1</strain>
        <tissue evidence="17">Whole body</tissue>
    </source>
</reference>
<keyword evidence="13 16" id="KW-0472">Membrane</keyword>
<dbReference type="AlphaFoldDB" id="A0A8K0CJK4"/>
<comment type="similarity">
    <text evidence="5 15">Belongs to the cytochrome P450 family.</text>
</comment>
<dbReference type="PANTHER" id="PTHR24291:SF189">
    <property type="entry name" value="CYTOCHROME P450 4C3-RELATED"/>
    <property type="match status" value="1"/>
</dbReference>
<evidence type="ECO:0000313" key="18">
    <source>
        <dbReference type="Proteomes" id="UP000801492"/>
    </source>
</evidence>
<evidence type="ECO:0000256" key="3">
    <source>
        <dbReference type="ARBA" id="ARBA00004174"/>
    </source>
</evidence>
<dbReference type="InterPro" id="IPR017972">
    <property type="entry name" value="Cyt_P450_CS"/>
</dbReference>
<feature type="transmembrane region" description="Helical" evidence="16">
    <location>
        <begin position="17"/>
        <end position="35"/>
    </location>
</feature>
<accession>A0A8K0CJK4</accession>
<keyword evidence="10 15" id="KW-0560">Oxidoreductase</keyword>
<evidence type="ECO:0000256" key="1">
    <source>
        <dbReference type="ARBA" id="ARBA00001971"/>
    </source>
</evidence>
<dbReference type="InterPro" id="IPR036396">
    <property type="entry name" value="Cyt_P450_sf"/>
</dbReference>
<keyword evidence="7 14" id="KW-0479">Metal-binding</keyword>
<dbReference type="GO" id="GO:0005789">
    <property type="term" value="C:endoplasmic reticulum membrane"/>
    <property type="evidence" value="ECO:0007669"/>
    <property type="project" value="UniProtKB-SubCell"/>
</dbReference>
<proteinExistence type="inferred from homology"/>
<dbReference type="InterPro" id="IPR001128">
    <property type="entry name" value="Cyt_P450"/>
</dbReference>
<keyword evidence="8" id="KW-0256">Endoplasmic reticulum</keyword>
<dbReference type="GO" id="GO:0004497">
    <property type="term" value="F:monooxygenase activity"/>
    <property type="evidence" value="ECO:0007669"/>
    <property type="project" value="UniProtKB-KW"/>
</dbReference>
<gene>
    <name evidence="17" type="ORF">ILUMI_21103</name>
</gene>
<organism evidence="17 18">
    <name type="scientific">Ignelater luminosus</name>
    <name type="common">Cucubano</name>
    <name type="synonym">Pyrophorus luminosus</name>
    <dbReference type="NCBI Taxonomy" id="2038154"/>
    <lineage>
        <taxon>Eukaryota</taxon>
        <taxon>Metazoa</taxon>
        <taxon>Ecdysozoa</taxon>
        <taxon>Arthropoda</taxon>
        <taxon>Hexapoda</taxon>
        <taxon>Insecta</taxon>
        <taxon>Pterygota</taxon>
        <taxon>Neoptera</taxon>
        <taxon>Endopterygota</taxon>
        <taxon>Coleoptera</taxon>
        <taxon>Polyphaga</taxon>
        <taxon>Elateriformia</taxon>
        <taxon>Elateroidea</taxon>
        <taxon>Elateridae</taxon>
        <taxon>Agrypninae</taxon>
        <taxon>Pyrophorini</taxon>
        <taxon>Ignelater</taxon>
    </lineage>
</organism>
<dbReference type="InterPro" id="IPR050196">
    <property type="entry name" value="Cytochrome_P450_Monoox"/>
</dbReference>
<dbReference type="PRINTS" id="PR00385">
    <property type="entry name" value="P450"/>
</dbReference>
<evidence type="ECO:0000256" key="11">
    <source>
        <dbReference type="ARBA" id="ARBA00023004"/>
    </source>
</evidence>
<evidence type="ECO:0000256" key="12">
    <source>
        <dbReference type="ARBA" id="ARBA00023033"/>
    </source>
</evidence>
<keyword evidence="9" id="KW-0492">Microsome</keyword>
<dbReference type="CDD" id="cd20628">
    <property type="entry name" value="CYP4"/>
    <property type="match status" value="1"/>
</dbReference>
<evidence type="ECO:0000256" key="2">
    <source>
        <dbReference type="ARBA" id="ARBA00003690"/>
    </source>
</evidence>
<evidence type="ECO:0000256" key="8">
    <source>
        <dbReference type="ARBA" id="ARBA00022824"/>
    </source>
</evidence>
<dbReference type="PANTHER" id="PTHR24291">
    <property type="entry name" value="CYTOCHROME P450 FAMILY 4"/>
    <property type="match status" value="1"/>
</dbReference>
<evidence type="ECO:0008006" key="19">
    <source>
        <dbReference type="Google" id="ProtNLM"/>
    </source>
</evidence>
<dbReference type="InterPro" id="IPR002401">
    <property type="entry name" value="Cyt_P450_E_grp-I"/>
</dbReference>
<evidence type="ECO:0000256" key="6">
    <source>
        <dbReference type="ARBA" id="ARBA00022617"/>
    </source>
</evidence>
<evidence type="ECO:0000256" key="4">
    <source>
        <dbReference type="ARBA" id="ARBA00004406"/>
    </source>
</evidence>
<dbReference type="OrthoDB" id="1470350at2759"/>
<comment type="cofactor">
    <cofactor evidence="1 14">
        <name>heme</name>
        <dbReference type="ChEBI" id="CHEBI:30413"/>
    </cofactor>
</comment>
<keyword evidence="18" id="KW-1185">Reference proteome</keyword>
<keyword evidence="11 14" id="KW-0408">Iron</keyword>
<dbReference type="Pfam" id="PF00067">
    <property type="entry name" value="p450"/>
    <property type="match status" value="1"/>
</dbReference>
<dbReference type="Gene3D" id="1.10.630.10">
    <property type="entry name" value="Cytochrome P450"/>
    <property type="match status" value="1"/>
</dbReference>
<comment type="function">
    <text evidence="2">May be involved in the metabolism of insect hormones and in the breakdown of synthetic insecticides.</text>
</comment>
<evidence type="ECO:0000256" key="10">
    <source>
        <dbReference type="ARBA" id="ARBA00023002"/>
    </source>
</evidence>
<evidence type="ECO:0000256" key="9">
    <source>
        <dbReference type="ARBA" id="ARBA00022848"/>
    </source>
</evidence>
<evidence type="ECO:0000256" key="16">
    <source>
        <dbReference type="SAM" id="Phobius"/>
    </source>
</evidence>
<evidence type="ECO:0000256" key="13">
    <source>
        <dbReference type="ARBA" id="ARBA00023136"/>
    </source>
</evidence>
<sequence>MKEIARKILNESKLNKSVLTTLVFIFIFTLIVWYLQYHWKRRRLYAFAAKRNGPFTFPFIGNALYFAGSTDDNLSNVMKIIDGYESPVRVWLGQKLFFVIWKPQQLETIMNSPHALAKDEVYKHAEDIGGTGLFTAPVPKWKRHRKIIMPTFNQKILNGFVEIFSEKSKILVEQLQRVAGKGTFDVFDYLSRCTLDIICETAMGASINAQTTDSDYLKWISKAMEIMFTKMLVVWYHYDFIFNLTPLAKEYADVAHKVHTFTGTIVKKRKIEYQKDLKERPEASLEEGSNIAKTFLENLLDLSEKGANFTDEEIREEVDTFMLAGSDTSATASSFAFIMFGMFPEIQEKVYEEVICVLGPDRPVQCTDLGKFEYLERVIKETMRLFPVGPIVARAITEDIQLDNSRIPAGSSVALIIKKLHIDPEIWPNPTKFDPDRFLPEEVAKRHPYSYLPFSGGPRNCAGIKYAMMNMKALIATVVRKYRFFTEYKKVEDIKLKVDLMLKPVDGYKIAIELRE</sequence>
<keyword evidence="12 15" id="KW-0503">Monooxygenase</keyword>